<evidence type="ECO:0000313" key="4">
    <source>
        <dbReference type="Proteomes" id="UP000054566"/>
    </source>
</evidence>
<name>A0A0L0CTZ3_PLAFA</name>
<sequence>MVLDVKNKKQNNNNNMNDDDDDNNNMNDDDDDNNNMNDDDNNNDNNNDKKKHHIIHYNNNNIIKKKRRKFIFTAKKQSSYSNTIICEQKNIDVNKIYSFGIYIDYIFEIHNFMHEEMKIGYCQKYYINSIPKKIKRIKREEISPKSIKYLDTIPKYIKLFYVLNNDNYIFNFFSKKIQLYKYANTPDKIHQIKMYIEYINDENKNIIYKKRKYKLNSLFKRKSKNKRKYKYLESKDYDKLCKEVPKFFYLNITFRKKTDHSNNTYYNENNFKHVIDSNVLQLLIYPSFFFQNNLDNDLIIKSNGNLQKIKKKSIMFFGDVDNSKVILQIVYNNQIFLSKKIKINQVCLNKKIILTSKNKKENIFLSMNITLNGNIYNTKTITINNRYTIINNTNRTLYVQEVNKDFKIIKKKEKKYMTYSFSLENLQNQNNHSNDENMEKLYIPSSNDLTNIKRNYNQKEKNEKNEKKEKNENLNKITINKRSDLTYEHENDETKIMDTCEISDKKYTEKGMTKICEFNKKHIKYNKHKKYNDKKYNQKENNNNNNNNNTTSSNNSNSNSNSSNNRPNIISIKPYESFYYHPINTNKCFLTFSYTNIMECKNDKNFYRRRGSYEFTHTQNEITNLFNNYLKKKIMKSQNISIINDKEENINNNVHKNQEFYNLFYTSPIEIEKVGNYKIFHKTVHKIDVTYNNEKDATDDQPTYEDDIIQKEIKQQEKEIEEEIKREIEELEEHREKETIIVFSNLKDSYEKEMQKKKKDRHKKNNFLNINSDHINDKNIINSYKNEQTTEMIYIQHDYTDNIPADDEKKSSHNETILIDDLTLFNKNNKHSINERENKENILFNETVLTVDNNDTEHIKSDYVI</sequence>
<reference evidence="4" key="2">
    <citation type="submission" date="2015-07" db="EMBL/GenBank/DDBJ databases">
        <title>The genome sequence of Plasmodium falciparum RAJ116.</title>
        <authorList>
            <consortium name="The Broad Institute Genome Sequencing Platform"/>
            <person name="Volkman S.K."/>
            <person name="Neafsey D.E."/>
            <person name="Dash A.P."/>
            <person name="Chitnis C.E."/>
            <person name="Hartl D.L."/>
            <person name="Young S.K."/>
            <person name="Kodira C.D."/>
            <person name="Zeng Q."/>
            <person name="Koehrsen M."/>
            <person name="Godfrey P."/>
            <person name="Alvarado L."/>
            <person name="Berlin A."/>
            <person name="Borenstein D."/>
            <person name="Chen Z."/>
            <person name="Engels R."/>
            <person name="Freedman E."/>
            <person name="Gellesch M."/>
            <person name="Goldberg J."/>
            <person name="Griggs A."/>
            <person name="Gujja S."/>
            <person name="Heiman D."/>
            <person name="Hepburn T."/>
            <person name="Howarth C."/>
            <person name="Jen D."/>
            <person name="Larson L."/>
            <person name="Lewis B."/>
            <person name="Mehta T."/>
            <person name="Park D."/>
            <person name="Pearson M."/>
            <person name="Roberts A."/>
            <person name="Saif S."/>
            <person name="Shea T."/>
            <person name="Shenoy N."/>
            <person name="Sisk P."/>
            <person name="Stolte C."/>
            <person name="Sykes S."/>
            <person name="Walk T."/>
            <person name="White J."/>
            <person name="Yandava C."/>
            <person name="Wirth D.F."/>
            <person name="Nusbaum C."/>
            <person name="Birren B."/>
        </authorList>
    </citation>
    <scope>NUCLEOTIDE SEQUENCE [LARGE SCALE GENOMIC DNA]</scope>
    <source>
        <strain evidence="4">RAJ116</strain>
    </source>
</reference>
<dbReference type="AlphaFoldDB" id="A0A0L0CTZ3"/>
<feature type="region of interest" description="Disordered" evidence="2">
    <location>
        <begin position="1"/>
        <end position="54"/>
    </location>
</feature>
<feature type="region of interest" description="Disordered" evidence="2">
    <location>
        <begin position="458"/>
        <end position="477"/>
    </location>
</feature>
<dbReference type="Proteomes" id="UP000054566">
    <property type="component" value="Unassembled WGS sequence"/>
</dbReference>
<proteinExistence type="predicted"/>
<gene>
    <name evidence="3" type="ORF">PFLG_00694</name>
</gene>
<reference evidence="4" key="1">
    <citation type="submission" date="2015-07" db="EMBL/GenBank/DDBJ databases">
        <title>Annotation of Plasmodium falciparum RAJ116.</title>
        <authorList>
            <consortium name="The Broad Institute Genome Sequencing Platform"/>
            <person name="Volkman S.K."/>
            <person name="Neafsey D.E."/>
            <person name="Dash A.P."/>
            <person name="Chitnis C.E."/>
            <person name="Hartl D.L."/>
            <person name="Young S.K."/>
            <person name="Zeng Q."/>
            <person name="Koehrsen M."/>
            <person name="Alvarado L."/>
            <person name="Berlin A."/>
            <person name="Borenstein D."/>
            <person name="Chapman S.B."/>
            <person name="Chen Z."/>
            <person name="Engels R."/>
            <person name="Freedman E."/>
            <person name="Gellesch M."/>
            <person name="Goldberg J."/>
            <person name="Griggs A."/>
            <person name="Gujja S."/>
            <person name="Heilman E.R."/>
            <person name="Heiman D.I."/>
            <person name="Howarth C."/>
            <person name="Jen D."/>
            <person name="Larson L."/>
            <person name="Mehta T."/>
            <person name="Neiman D."/>
            <person name="Park D."/>
            <person name="Pearson M."/>
            <person name="Roberts A."/>
            <person name="Saif S."/>
            <person name="Shea T."/>
            <person name="Shenoy N."/>
            <person name="Sisk P."/>
            <person name="Stolte C."/>
            <person name="Sykes S."/>
            <person name="Walk T."/>
            <person name="White J."/>
            <person name="Yandava C."/>
            <person name="Haas B."/>
            <person name="Henn M.R."/>
            <person name="Nusbaum C."/>
            <person name="Birren B."/>
        </authorList>
    </citation>
    <scope>NUCLEOTIDE SEQUENCE [LARGE SCALE GENOMIC DNA]</scope>
    <source>
        <strain evidence="4">RAJ116</strain>
    </source>
</reference>
<evidence type="ECO:0000313" key="3">
    <source>
        <dbReference type="EMBL" id="KNC35696.1"/>
    </source>
</evidence>
<evidence type="ECO:0000256" key="1">
    <source>
        <dbReference type="SAM" id="Coils"/>
    </source>
</evidence>
<evidence type="ECO:0000256" key="2">
    <source>
        <dbReference type="SAM" id="MobiDB-lite"/>
    </source>
</evidence>
<keyword evidence="1" id="KW-0175">Coiled coil</keyword>
<dbReference type="EMBL" id="GG663896">
    <property type="protein sequence ID" value="KNC35696.1"/>
    <property type="molecule type" value="Genomic_DNA"/>
</dbReference>
<feature type="coiled-coil region" evidence="1">
    <location>
        <begin position="706"/>
        <end position="741"/>
    </location>
</feature>
<dbReference type="PANTHER" id="PTHR39408:SF3">
    <property type="entry name" value="MUCIN-21"/>
    <property type="match status" value="1"/>
</dbReference>
<feature type="compositionally biased region" description="Acidic residues" evidence="2">
    <location>
        <begin position="17"/>
        <end position="42"/>
    </location>
</feature>
<accession>A0A0L0CTZ3</accession>
<feature type="compositionally biased region" description="Low complexity" evidence="2">
    <location>
        <begin position="539"/>
        <end position="565"/>
    </location>
</feature>
<dbReference type="PANTHER" id="PTHR39408">
    <property type="entry name" value="MUCIN-21"/>
    <property type="match status" value="1"/>
</dbReference>
<feature type="compositionally biased region" description="Basic and acidic residues" evidence="2">
    <location>
        <begin position="458"/>
        <end position="473"/>
    </location>
</feature>
<organism evidence="3 4">
    <name type="scientific">Plasmodium falciparum RAJ116</name>
    <dbReference type="NCBI Taxonomy" id="580058"/>
    <lineage>
        <taxon>Eukaryota</taxon>
        <taxon>Sar</taxon>
        <taxon>Alveolata</taxon>
        <taxon>Apicomplexa</taxon>
        <taxon>Aconoidasida</taxon>
        <taxon>Haemosporida</taxon>
        <taxon>Plasmodiidae</taxon>
        <taxon>Plasmodium</taxon>
        <taxon>Plasmodium (Laverania)</taxon>
    </lineage>
</organism>
<protein>
    <submittedName>
        <fullName evidence="3">Uncharacterized protein</fullName>
    </submittedName>
</protein>
<feature type="region of interest" description="Disordered" evidence="2">
    <location>
        <begin position="527"/>
        <end position="568"/>
    </location>
</feature>